<organism evidence="2">
    <name type="scientific">Solanum lycopersicum</name>
    <name type="common">Tomato</name>
    <name type="synonym">Lycopersicon esculentum</name>
    <dbReference type="NCBI Taxonomy" id="4081"/>
    <lineage>
        <taxon>Eukaryota</taxon>
        <taxon>Viridiplantae</taxon>
        <taxon>Streptophyta</taxon>
        <taxon>Embryophyta</taxon>
        <taxon>Tracheophyta</taxon>
        <taxon>Spermatophyta</taxon>
        <taxon>Magnoliopsida</taxon>
        <taxon>eudicotyledons</taxon>
        <taxon>Gunneridae</taxon>
        <taxon>Pentapetalae</taxon>
        <taxon>asterids</taxon>
        <taxon>lamiids</taxon>
        <taxon>Solanales</taxon>
        <taxon>Solanaceae</taxon>
        <taxon>Solanoideae</taxon>
        <taxon>Solaneae</taxon>
        <taxon>Solanum</taxon>
        <taxon>Solanum subgen. Lycopersicon</taxon>
    </lineage>
</organism>
<dbReference type="Proteomes" id="UP000004994">
    <property type="component" value="Chromosome 2"/>
</dbReference>
<reference evidence="2" key="2">
    <citation type="submission" date="2019-01" db="UniProtKB">
        <authorList>
            <consortium name="EnsemblPlants"/>
        </authorList>
    </citation>
    <scope>IDENTIFICATION</scope>
    <source>
        <strain evidence="2">cv. Heinz 1706</strain>
    </source>
</reference>
<name>A0A3Q7FDY6_SOLLC</name>
<proteinExistence type="predicted"/>
<reference evidence="2" key="1">
    <citation type="journal article" date="2012" name="Nature">
        <title>The tomato genome sequence provides insights into fleshy fruit evolution.</title>
        <authorList>
            <consortium name="Tomato Genome Consortium"/>
        </authorList>
    </citation>
    <scope>NUCLEOTIDE SEQUENCE [LARGE SCALE GENOMIC DNA]</scope>
    <source>
        <strain evidence="2">cv. Heinz 1706</strain>
    </source>
</reference>
<evidence type="ECO:0000313" key="2">
    <source>
        <dbReference type="EnsemblPlants" id="Solyc02g093443.1.1"/>
    </source>
</evidence>
<dbReference type="Gramene" id="Solyc02g093443.1.1">
    <property type="protein sequence ID" value="Solyc02g093443.1.1"/>
    <property type="gene ID" value="Solyc02g093443.1"/>
</dbReference>
<evidence type="ECO:0000313" key="3">
    <source>
        <dbReference type="Proteomes" id="UP000004994"/>
    </source>
</evidence>
<dbReference type="EnsemblPlants" id="Solyc02g093443.1.1">
    <property type="protein sequence ID" value="Solyc02g093443.1.1"/>
    <property type="gene ID" value="Solyc02g093443.1"/>
</dbReference>
<sequence>MLHNHISLLSNNRGFLNLSGHSHHLKREVQTASTTSQSFDMLPITASCASTCTKTIWGATDTNLEELKMMIEDSQTSLARMSGRINGYLANPKKALAEEGATSRGDGILPRPRGVAIDDSPYDSVPSR</sequence>
<dbReference type="AlphaFoldDB" id="A0A3Q7FDY6"/>
<feature type="region of interest" description="Disordered" evidence="1">
    <location>
        <begin position="97"/>
        <end position="128"/>
    </location>
</feature>
<protein>
    <submittedName>
        <fullName evidence="2">Uncharacterized protein</fullName>
    </submittedName>
</protein>
<dbReference type="InParanoid" id="A0A3Q7FDY6"/>
<accession>A0A3Q7FDY6</accession>
<evidence type="ECO:0000256" key="1">
    <source>
        <dbReference type="SAM" id="MobiDB-lite"/>
    </source>
</evidence>
<keyword evidence="3" id="KW-1185">Reference proteome</keyword>